<dbReference type="AlphaFoldDB" id="A0AAW1VN10"/>
<dbReference type="GO" id="GO:0070300">
    <property type="term" value="F:phosphatidic acid binding"/>
    <property type="evidence" value="ECO:0007669"/>
    <property type="project" value="InterPro"/>
</dbReference>
<dbReference type="PANTHER" id="PTHR33971:SF3">
    <property type="entry name" value="UBIQUITIN CARBOXYL-TERMINAL HYDROLASE 36"/>
    <property type="match status" value="1"/>
</dbReference>
<dbReference type="EMBL" id="JBEDUW010000045">
    <property type="protein sequence ID" value="KAK9907041.1"/>
    <property type="molecule type" value="Genomic_DNA"/>
</dbReference>
<accession>A0AAW1VN10</accession>
<dbReference type="PANTHER" id="PTHR33971">
    <property type="entry name" value="OS06G0232000 PROTEIN"/>
    <property type="match status" value="1"/>
</dbReference>
<organism evidence="1 2">
    <name type="scientific">Rubus argutus</name>
    <name type="common">Southern blackberry</name>
    <dbReference type="NCBI Taxonomy" id="59490"/>
    <lineage>
        <taxon>Eukaryota</taxon>
        <taxon>Viridiplantae</taxon>
        <taxon>Streptophyta</taxon>
        <taxon>Embryophyta</taxon>
        <taxon>Tracheophyta</taxon>
        <taxon>Spermatophyta</taxon>
        <taxon>Magnoliopsida</taxon>
        <taxon>eudicotyledons</taxon>
        <taxon>Gunneridae</taxon>
        <taxon>Pentapetalae</taxon>
        <taxon>rosids</taxon>
        <taxon>fabids</taxon>
        <taxon>Rosales</taxon>
        <taxon>Rosaceae</taxon>
        <taxon>Rosoideae</taxon>
        <taxon>Rosoideae incertae sedis</taxon>
        <taxon>Rubus</taxon>
    </lineage>
</organism>
<keyword evidence="2" id="KW-1185">Reference proteome</keyword>
<dbReference type="InterPro" id="IPR038943">
    <property type="entry name" value="PLDrp1-like"/>
</dbReference>
<name>A0AAW1VN10_RUBAR</name>
<reference evidence="1 2" key="1">
    <citation type="journal article" date="2023" name="G3 (Bethesda)">
        <title>A chromosome-length genome assembly and annotation of blackberry (Rubus argutus, cv. 'Hillquist').</title>
        <authorList>
            <person name="Bruna T."/>
            <person name="Aryal R."/>
            <person name="Dudchenko O."/>
            <person name="Sargent D.J."/>
            <person name="Mead D."/>
            <person name="Buti M."/>
            <person name="Cavallini A."/>
            <person name="Hytonen T."/>
            <person name="Andres J."/>
            <person name="Pham M."/>
            <person name="Weisz D."/>
            <person name="Mascagni F."/>
            <person name="Usai G."/>
            <person name="Natali L."/>
            <person name="Bassil N."/>
            <person name="Fernandez G.E."/>
            <person name="Lomsadze A."/>
            <person name="Armour M."/>
            <person name="Olukolu B."/>
            <person name="Poorten T."/>
            <person name="Britton C."/>
            <person name="Davik J."/>
            <person name="Ashrafi H."/>
            <person name="Aiden E.L."/>
            <person name="Borodovsky M."/>
            <person name="Worthington M."/>
        </authorList>
    </citation>
    <scope>NUCLEOTIDE SEQUENCE [LARGE SCALE GENOMIC DNA]</scope>
    <source>
        <strain evidence="1">PI 553951</strain>
    </source>
</reference>
<proteinExistence type="predicted"/>
<evidence type="ECO:0000313" key="2">
    <source>
        <dbReference type="Proteomes" id="UP001457282"/>
    </source>
</evidence>
<comment type="caution">
    <text evidence="1">The sequence shown here is derived from an EMBL/GenBank/DDBJ whole genome shotgun (WGS) entry which is preliminary data.</text>
</comment>
<sequence length="262" mass="29250">MAYNSSSYYETGYDDHAIKIPAFTTCLNINIQTQLHIIMPITTLPLLTATPFRFNTTPPKFCEQSYDTGVTQFLISYSVSPEFNDPEIDAYDEYDPTPYGGGYNIDLQYGKPLPPSNETCYPRSGSSPPPDLNVPSINGAIVPVSVGGKEAIADEKEAKPVNAISKTDQGRRAKSVEEGCMIKCRVGMDWKPMDICESLFGYWPCLARDLKRSNCEPGNGHFQQFDCEGRSENPWKGTADYLFGSSNPYGGERTTYHQYEDY</sequence>
<evidence type="ECO:0000313" key="1">
    <source>
        <dbReference type="EMBL" id="KAK9907041.1"/>
    </source>
</evidence>
<protein>
    <submittedName>
        <fullName evidence="1">Uncharacterized protein</fullName>
    </submittedName>
</protein>
<dbReference type="Proteomes" id="UP001457282">
    <property type="component" value="Unassembled WGS sequence"/>
</dbReference>
<gene>
    <name evidence="1" type="ORF">M0R45_002493</name>
</gene>